<accession>A0ABV0QZX2</accession>
<reference evidence="1 2" key="1">
    <citation type="submission" date="2021-06" db="EMBL/GenBank/DDBJ databases">
        <authorList>
            <person name="Palmer J.M."/>
        </authorList>
    </citation>
    <scope>NUCLEOTIDE SEQUENCE [LARGE SCALE GENOMIC DNA]</scope>
    <source>
        <strain evidence="1 2">XC_2019</strain>
        <tissue evidence="1">Muscle</tissue>
    </source>
</reference>
<name>A0ABV0QZX2_9TELE</name>
<dbReference type="Proteomes" id="UP001434883">
    <property type="component" value="Unassembled WGS sequence"/>
</dbReference>
<organism evidence="1 2">
    <name type="scientific">Xenoophorus captivus</name>
    <dbReference type="NCBI Taxonomy" id="1517983"/>
    <lineage>
        <taxon>Eukaryota</taxon>
        <taxon>Metazoa</taxon>
        <taxon>Chordata</taxon>
        <taxon>Craniata</taxon>
        <taxon>Vertebrata</taxon>
        <taxon>Euteleostomi</taxon>
        <taxon>Actinopterygii</taxon>
        <taxon>Neopterygii</taxon>
        <taxon>Teleostei</taxon>
        <taxon>Neoteleostei</taxon>
        <taxon>Acanthomorphata</taxon>
        <taxon>Ovalentaria</taxon>
        <taxon>Atherinomorphae</taxon>
        <taxon>Cyprinodontiformes</taxon>
        <taxon>Goodeidae</taxon>
        <taxon>Xenoophorus</taxon>
    </lineage>
</organism>
<sequence length="140" mass="15270">MRKTRLLGNKTSVGFLSALGVGVVFDRYMNLLTLYQTDSSFQALPGMAVLSKSSPASFSLSRYAPPLRCPVRHVGNGNESLFSAGFIIPGDIRAAMSVELRMFNCATKMDDSNNLQCKTSSLRLQTGTHCASHMERTSMP</sequence>
<dbReference type="EMBL" id="JAHRIN010027016">
    <property type="protein sequence ID" value="MEQ2201072.1"/>
    <property type="molecule type" value="Genomic_DNA"/>
</dbReference>
<protein>
    <submittedName>
        <fullName evidence="1">Uncharacterized protein</fullName>
    </submittedName>
</protein>
<comment type="caution">
    <text evidence="1">The sequence shown here is derived from an EMBL/GenBank/DDBJ whole genome shotgun (WGS) entry which is preliminary data.</text>
</comment>
<keyword evidence="2" id="KW-1185">Reference proteome</keyword>
<evidence type="ECO:0000313" key="1">
    <source>
        <dbReference type="EMBL" id="MEQ2201072.1"/>
    </source>
</evidence>
<evidence type="ECO:0000313" key="2">
    <source>
        <dbReference type="Proteomes" id="UP001434883"/>
    </source>
</evidence>
<gene>
    <name evidence="1" type="ORF">XENOCAPTIV_007182</name>
</gene>
<proteinExistence type="predicted"/>